<dbReference type="EMBL" id="BTRK01000005">
    <property type="protein sequence ID" value="GMR51552.1"/>
    <property type="molecule type" value="Genomic_DNA"/>
</dbReference>
<dbReference type="Proteomes" id="UP001328107">
    <property type="component" value="Unassembled WGS sequence"/>
</dbReference>
<dbReference type="AlphaFoldDB" id="A0AAN5I473"/>
<organism evidence="4 5">
    <name type="scientific">Pristionchus mayeri</name>
    <dbReference type="NCBI Taxonomy" id="1317129"/>
    <lineage>
        <taxon>Eukaryota</taxon>
        <taxon>Metazoa</taxon>
        <taxon>Ecdysozoa</taxon>
        <taxon>Nematoda</taxon>
        <taxon>Chromadorea</taxon>
        <taxon>Rhabditida</taxon>
        <taxon>Rhabditina</taxon>
        <taxon>Diplogasteromorpha</taxon>
        <taxon>Diplogasteroidea</taxon>
        <taxon>Neodiplogasteridae</taxon>
        <taxon>Pristionchus</taxon>
    </lineage>
</organism>
<protein>
    <submittedName>
        <fullName evidence="4">Uncharacterized protein</fullName>
    </submittedName>
</protein>
<evidence type="ECO:0000313" key="5">
    <source>
        <dbReference type="Proteomes" id="UP001328107"/>
    </source>
</evidence>
<reference evidence="4" key="2">
    <citation type="submission" date="2023-06" db="EMBL/GenBank/DDBJ databases">
        <title>Genome assembly of Pristionchus species.</title>
        <authorList>
            <person name="Yoshida K."/>
            <person name="Sommer R.J."/>
        </authorList>
    </citation>
    <scope>NUCLEOTIDE SEQUENCE</scope>
    <source>
        <strain evidence="4 5">RS5460</strain>
    </source>
</reference>
<evidence type="ECO:0000256" key="1">
    <source>
        <dbReference type="SAM" id="SignalP"/>
    </source>
</evidence>
<name>A0AAN5I473_9BILA</name>
<gene>
    <name evidence="2" type="ORF">PMAYCL1PPCAC_21730</name>
    <name evidence="3" type="ORF">PMAYCL1PPCAC_21734</name>
    <name evidence="4" type="ORF">PMAYCL1PPCAC_21747</name>
</gene>
<comment type="caution">
    <text evidence="4">The sequence shown here is derived from an EMBL/GenBank/DDBJ whole genome shotgun (WGS) entry which is preliminary data.</text>
</comment>
<dbReference type="EMBL" id="BTRK01000005">
    <property type="protein sequence ID" value="GMR51539.1"/>
    <property type="molecule type" value="Genomic_DNA"/>
</dbReference>
<keyword evidence="5" id="KW-1185">Reference proteome</keyword>
<reference evidence="5" key="1">
    <citation type="submission" date="2022-10" db="EMBL/GenBank/DDBJ databases">
        <title>Genome assembly of Pristionchus species.</title>
        <authorList>
            <person name="Yoshida K."/>
            <person name="Sommer R.J."/>
        </authorList>
    </citation>
    <scope>NUCLEOTIDE SEQUENCE [LARGE SCALE GENOMIC DNA]</scope>
    <source>
        <strain evidence="3 5">RS5460</strain>
    </source>
</reference>
<dbReference type="EMBL" id="BTRK01000005">
    <property type="protein sequence ID" value="GMR51535.1"/>
    <property type="molecule type" value="Genomic_DNA"/>
</dbReference>
<feature type="non-terminal residue" evidence="4">
    <location>
        <position position="1"/>
    </location>
</feature>
<proteinExistence type="predicted"/>
<keyword evidence="1" id="KW-0732">Signal</keyword>
<feature type="chain" id="PRO_5044710192" evidence="1">
    <location>
        <begin position="22"/>
        <end position="71"/>
    </location>
</feature>
<evidence type="ECO:0000313" key="4">
    <source>
        <dbReference type="EMBL" id="GMR51552.1"/>
    </source>
</evidence>
<accession>A0AAN5I473</accession>
<sequence length="71" mass="8275">QRHLLLRLLAHCNCLLQQTRGIEKRTNHSDRRQNSIFPLNRFKLSLQVQATSVALPSTQLTLPSQWRLTRA</sequence>
<feature type="signal peptide" evidence="1">
    <location>
        <begin position="1"/>
        <end position="21"/>
    </location>
</feature>
<evidence type="ECO:0000313" key="3">
    <source>
        <dbReference type="EMBL" id="GMR51539.1"/>
    </source>
</evidence>
<evidence type="ECO:0000313" key="2">
    <source>
        <dbReference type="EMBL" id="GMR51535.1"/>
    </source>
</evidence>